<feature type="compositionally biased region" description="Basic residues" evidence="1">
    <location>
        <begin position="124"/>
        <end position="137"/>
    </location>
</feature>
<dbReference type="GeneID" id="24266662"/>
<dbReference type="Proteomes" id="UP000054561">
    <property type="component" value="Unassembled WGS sequence"/>
</dbReference>
<feature type="compositionally biased region" description="Basic and acidic residues" evidence="1">
    <location>
        <begin position="471"/>
        <end position="485"/>
    </location>
</feature>
<feature type="compositionally biased region" description="Basic and acidic residues" evidence="1">
    <location>
        <begin position="344"/>
        <end position="354"/>
    </location>
</feature>
<dbReference type="EMBL" id="KQ001655">
    <property type="protein sequence ID" value="KJP89055.1"/>
    <property type="molecule type" value="Genomic_DNA"/>
</dbReference>
<feature type="compositionally biased region" description="Basic residues" evidence="1">
    <location>
        <begin position="386"/>
        <end position="398"/>
    </location>
</feature>
<organism evidence="2 3">
    <name type="scientific">Plasmodium fragile</name>
    <dbReference type="NCBI Taxonomy" id="5857"/>
    <lineage>
        <taxon>Eukaryota</taxon>
        <taxon>Sar</taxon>
        <taxon>Alveolata</taxon>
        <taxon>Apicomplexa</taxon>
        <taxon>Aconoidasida</taxon>
        <taxon>Haemosporida</taxon>
        <taxon>Plasmodiidae</taxon>
        <taxon>Plasmodium</taxon>
        <taxon>Plasmodium (Plasmodium)</taxon>
    </lineage>
</organism>
<feature type="compositionally biased region" description="Basic residues" evidence="1">
    <location>
        <begin position="145"/>
        <end position="159"/>
    </location>
</feature>
<evidence type="ECO:0000313" key="2">
    <source>
        <dbReference type="EMBL" id="KJP89055.1"/>
    </source>
</evidence>
<keyword evidence="3" id="KW-1185">Reference proteome</keyword>
<protein>
    <submittedName>
        <fullName evidence="2">Uncharacterized protein</fullName>
    </submittedName>
</protein>
<sequence length="616" mass="70830">MCASSRAGAREPFWRDIARIDRLIYEYEKKVQACDHKKRQCYRLLSLWTDYDNWLSETCKRYEWKVRALRRVQTGSMESATRQDEKCSSNINECAPSRTPCAASYHSSYLSKWTSVQSTVGERLRKKRKETKLRGRKLAGEKTRVKIKGQRKPQLKCTRRKDEPSRRGNQKVQEDCEGGNIKGGYSLEGLEKGQEGGEENNGDDAAEHNREEVYENGGELLGEANQTLEETEGGREADSSEKIHPNEQSMAVDRAGAHEALEEGKIYSSQDTEKEPCHMLHNPVGEKNENSLEMVPSDIGGCPHTMGKDEEEENNQYNELEFSEVHVREIILEEGDTQRGGSPEGREDMAEVRKKAEKRKSTRGTEKKTKGKKEGHKKGNTEENRARKREGKKAKGTRLQKEKQTMMEEGEEGEKAPEQNMTKATEKMLDEGKEIKVEEQYDVKMEEEKEENIEHEKEIKLGEEQETTVNEGKDKNIEDEKEQKVEEVEEVKVKEKTEDVIEVEGNAKLDVEKEAMVQERGEMYTEKEKEKKVSEDSTIREVTQQNIEDEGEAKVDAEKDEPREMLNQVEQKKSDSENEPGKTAENEIVHHILSEYSNTIQYTSFLDYIKNKNDPE</sequence>
<feature type="compositionally biased region" description="Basic and acidic residues" evidence="1">
    <location>
        <begin position="424"/>
        <end position="463"/>
    </location>
</feature>
<feature type="compositionally biased region" description="Basic and acidic residues" evidence="1">
    <location>
        <begin position="519"/>
        <end position="539"/>
    </location>
</feature>
<feature type="compositionally biased region" description="Basic and acidic residues" evidence="1">
    <location>
        <begin position="232"/>
        <end position="245"/>
    </location>
</feature>
<feature type="region of interest" description="Disordered" evidence="1">
    <location>
        <begin position="228"/>
        <end position="315"/>
    </location>
</feature>
<feature type="region of interest" description="Disordered" evidence="1">
    <location>
        <begin position="121"/>
        <end position="206"/>
    </location>
</feature>
<reference evidence="2 3" key="1">
    <citation type="submission" date="2014-03" db="EMBL/GenBank/DDBJ databases">
        <title>The Genome Sequence of Plasmodium fragile nilgiri.</title>
        <authorList>
            <consortium name="The Broad Institute Genomics Platform"/>
            <consortium name="The Broad Institute Genome Sequencing Center for Infectious Disease"/>
            <person name="Neafsey D."/>
            <person name="Duraisingh M."/>
            <person name="Young S.K."/>
            <person name="Zeng Q."/>
            <person name="Gargeya S."/>
            <person name="Abouelleil A."/>
            <person name="Alvarado L."/>
            <person name="Chapman S.B."/>
            <person name="Gainer-Dewar J."/>
            <person name="Goldberg J."/>
            <person name="Griggs A."/>
            <person name="Gujja S."/>
            <person name="Hansen M."/>
            <person name="Howarth C."/>
            <person name="Imamovic A."/>
            <person name="Larimer J."/>
            <person name="Pearson M."/>
            <person name="Poon T.W."/>
            <person name="Priest M."/>
            <person name="Roberts A."/>
            <person name="Saif S."/>
            <person name="Shea T."/>
            <person name="Sykes S."/>
            <person name="Wortman J."/>
            <person name="Nusbaum C."/>
            <person name="Birren B."/>
        </authorList>
    </citation>
    <scope>NUCLEOTIDE SEQUENCE [LARGE SCALE GENOMIC DNA]</scope>
    <source>
        <strain evidence="3">nilgiri</strain>
    </source>
</reference>
<proteinExistence type="predicted"/>
<dbReference type="AlphaFoldDB" id="A0A0D9QPM1"/>
<dbReference type="RefSeq" id="XP_012334406.1">
    <property type="nucleotide sequence ID" value="XM_012478983.1"/>
</dbReference>
<feature type="region of interest" description="Disordered" evidence="1">
    <location>
        <begin position="519"/>
        <end position="587"/>
    </location>
</feature>
<dbReference type="VEuPathDB" id="PlasmoDB:AK88_01348"/>
<evidence type="ECO:0000256" key="1">
    <source>
        <dbReference type="SAM" id="MobiDB-lite"/>
    </source>
</evidence>
<gene>
    <name evidence="2" type="ORF">AK88_01348</name>
</gene>
<accession>A0A0D9QPM1</accession>
<dbReference type="OMA" id="NEIVHHI"/>
<dbReference type="OrthoDB" id="387608at2759"/>
<evidence type="ECO:0000313" key="3">
    <source>
        <dbReference type="Proteomes" id="UP000054561"/>
    </source>
</evidence>
<feature type="region of interest" description="Disordered" evidence="1">
    <location>
        <begin position="331"/>
        <end position="485"/>
    </location>
</feature>
<feature type="compositionally biased region" description="Basic and acidic residues" evidence="1">
    <location>
        <begin position="255"/>
        <end position="290"/>
    </location>
</feature>
<feature type="compositionally biased region" description="Basic and acidic residues" evidence="1">
    <location>
        <begin position="552"/>
        <end position="587"/>
    </location>
</feature>
<name>A0A0D9QPM1_PLAFR</name>